<accession>A0A0D5NH46</accession>
<evidence type="ECO:0000313" key="1">
    <source>
        <dbReference type="EMBL" id="AJY74460.1"/>
    </source>
</evidence>
<dbReference type="STRING" id="1126833.VN24_07585"/>
<gene>
    <name evidence="1" type="ORF">VN24_07585</name>
</gene>
<dbReference type="KEGG" id="pbj:VN24_07585"/>
<dbReference type="HOGENOM" id="CLU_085697_0_0_9"/>
<dbReference type="RefSeq" id="WP_045669895.1">
    <property type="nucleotide sequence ID" value="NZ_CP011058.1"/>
</dbReference>
<proteinExistence type="predicted"/>
<dbReference type="EMBL" id="CP011058">
    <property type="protein sequence ID" value="AJY74460.1"/>
    <property type="molecule type" value="Genomic_DNA"/>
</dbReference>
<protein>
    <submittedName>
        <fullName evidence="1">Uncharacterized protein</fullName>
    </submittedName>
</protein>
<dbReference type="Proteomes" id="UP000032633">
    <property type="component" value="Chromosome"/>
</dbReference>
<evidence type="ECO:0000313" key="2">
    <source>
        <dbReference type="Proteomes" id="UP000032633"/>
    </source>
</evidence>
<name>A0A0D5NH46_9BACL</name>
<reference evidence="2" key="2">
    <citation type="submission" date="2015-03" db="EMBL/GenBank/DDBJ databases">
        <title>Genome sequence of Paenibacillus beijingensis strain DSM 24997T.</title>
        <authorList>
            <person name="Kwak Y."/>
            <person name="Shin J.-H."/>
        </authorList>
    </citation>
    <scope>NUCLEOTIDE SEQUENCE [LARGE SCALE GENOMIC DNA]</scope>
    <source>
        <strain evidence="2">DSM 24997</strain>
    </source>
</reference>
<keyword evidence="2" id="KW-1185">Reference proteome</keyword>
<organism evidence="1 2">
    <name type="scientific">Paenibacillus beijingensis</name>
    <dbReference type="NCBI Taxonomy" id="1126833"/>
    <lineage>
        <taxon>Bacteria</taxon>
        <taxon>Bacillati</taxon>
        <taxon>Bacillota</taxon>
        <taxon>Bacilli</taxon>
        <taxon>Bacillales</taxon>
        <taxon>Paenibacillaceae</taxon>
        <taxon>Paenibacillus</taxon>
    </lineage>
</organism>
<dbReference type="OrthoDB" id="2545093at2"/>
<dbReference type="PATRIC" id="fig|1126833.4.peg.1667"/>
<dbReference type="AlphaFoldDB" id="A0A0D5NH46"/>
<sequence length="228" mass="25824">MWHEITDDSQELRTVNRMRLYREKLYICTNEGLMSYSQGEWEMEELEIPCFQLRIAGRCAYAGTAYGLWSCCSGSWKMVGYPERRVYDFLNVPQYLILAHDKGIAVYDRLTDSWADFNLGTGVTSLAVYRGHLIGATENGGLVVGNKKGGFDRVHYRRTIVFNVMNKGENVFLCTDKGLYRYGYLLGQATMYSVRLGGPVADADLQNGSLYIATIFEGIKTLPVDEIL</sequence>
<reference evidence="1 2" key="1">
    <citation type="journal article" date="2015" name="J. Biotechnol.">
        <title>Complete genome sequence of Paenibacillus beijingensis 7188(T) (=DSM 24997(T)), a novel rhizobacterium from jujube garden soil.</title>
        <authorList>
            <person name="Kwak Y."/>
            <person name="Shin J.H."/>
        </authorList>
    </citation>
    <scope>NUCLEOTIDE SEQUENCE [LARGE SCALE GENOMIC DNA]</scope>
    <source>
        <strain evidence="1 2">DSM 24997</strain>
    </source>
</reference>